<feature type="domain" description="ATP-citrate synthase/succinyl-CoA ligase C-terminal" evidence="24">
    <location>
        <begin position="651"/>
        <end position="775"/>
    </location>
</feature>
<evidence type="ECO:0000256" key="23">
    <source>
        <dbReference type="PIRNR" id="PIRNR036511"/>
    </source>
</evidence>
<reference evidence="28" key="1">
    <citation type="journal article" date="2021" name="Sci. Rep.">
        <title>Diploid genomic architecture of Nitzschia inconspicua, an elite biomass production diatom.</title>
        <authorList>
            <person name="Oliver A."/>
            <person name="Podell S."/>
            <person name="Pinowska A."/>
            <person name="Traller J.C."/>
            <person name="Smith S.R."/>
            <person name="McClure R."/>
            <person name="Beliaev A."/>
            <person name="Bohutskyi P."/>
            <person name="Hill E.A."/>
            <person name="Rabines A."/>
            <person name="Zheng H."/>
            <person name="Allen L.Z."/>
            <person name="Kuo A."/>
            <person name="Grigoriev I.V."/>
            <person name="Allen A.E."/>
            <person name="Hazlebeck D."/>
            <person name="Allen E.E."/>
        </authorList>
    </citation>
    <scope>NUCLEOTIDE SEQUENCE</scope>
    <source>
        <strain evidence="28">Hildebrandi</strain>
    </source>
</reference>
<evidence type="ECO:0000256" key="2">
    <source>
        <dbReference type="ARBA" id="ARBA00004514"/>
    </source>
</evidence>
<evidence type="ECO:0000259" key="26">
    <source>
        <dbReference type="Pfam" id="PF16114"/>
    </source>
</evidence>
<dbReference type="FunFam" id="1.10.230.10:FF:000005">
    <property type="entry name" value="ATP-citrate synthase subunit 1"/>
    <property type="match status" value="1"/>
</dbReference>
<evidence type="ECO:0000256" key="7">
    <source>
        <dbReference type="ARBA" id="ARBA00022499"/>
    </source>
</evidence>
<name>A0A9K3LJE6_9STRA</name>
<keyword evidence="6 23" id="KW-0963">Cytoplasm</keyword>
<dbReference type="EC" id="2.3.3.8" evidence="23"/>
<dbReference type="Pfam" id="PF00549">
    <property type="entry name" value="Ligase_CoA"/>
    <property type="match status" value="1"/>
</dbReference>
<evidence type="ECO:0000256" key="13">
    <source>
        <dbReference type="ARBA" id="ARBA00022840"/>
    </source>
</evidence>
<dbReference type="EMBL" id="JAGRRH010000012">
    <property type="protein sequence ID" value="KAG7362086.1"/>
    <property type="molecule type" value="Genomic_DNA"/>
</dbReference>
<keyword evidence="13 23" id="KW-0067">ATP-binding</keyword>
<evidence type="ECO:0000256" key="11">
    <source>
        <dbReference type="ARBA" id="ARBA00022723"/>
    </source>
</evidence>
<protein>
    <recommendedName>
        <fullName evidence="23">ATP-citrate synthase</fullName>
        <ecNumber evidence="23">2.3.3.8</ecNumber>
    </recommendedName>
    <alternativeName>
        <fullName evidence="23">ATP-citrate (pro-S-)-lyase</fullName>
    </alternativeName>
    <alternativeName>
        <fullName evidence="23">Citrate cleavage enzyme</fullName>
    </alternativeName>
</protein>
<comment type="subcellular location">
    <subcellularLocation>
        <location evidence="2">Cytoplasm</location>
        <location evidence="2">Cytosol</location>
    </subcellularLocation>
</comment>
<dbReference type="InterPro" id="IPR014608">
    <property type="entry name" value="ATP-citrate_synthase"/>
</dbReference>
<comment type="catalytic activity">
    <reaction evidence="18 23">
        <text>oxaloacetate + acetyl-CoA + ADP + phosphate = citrate + ATP + CoA</text>
        <dbReference type="Rhea" id="RHEA:21160"/>
        <dbReference type="ChEBI" id="CHEBI:16452"/>
        <dbReference type="ChEBI" id="CHEBI:16947"/>
        <dbReference type="ChEBI" id="CHEBI:30616"/>
        <dbReference type="ChEBI" id="CHEBI:43474"/>
        <dbReference type="ChEBI" id="CHEBI:57287"/>
        <dbReference type="ChEBI" id="CHEBI:57288"/>
        <dbReference type="ChEBI" id="CHEBI:456216"/>
        <dbReference type="EC" id="2.3.3.8"/>
    </reaction>
</comment>
<comment type="similarity">
    <text evidence="4 23">In the N-terminal section; belongs to the succinate/malate CoA ligase beta subunit family.</text>
</comment>
<evidence type="ECO:0000256" key="8">
    <source>
        <dbReference type="ARBA" id="ARBA00022516"/>
    </source>
</evidence>
<dbReference type="InterPro" id="IPR032263">
    <property type="entry name" value="Citrate-bd"/>
</dbReference>
<dbReference type="InterPro" id="IPR005811">
    <property type="entry name" value="SUCC_ACL_C"/>
</dbReference>
<comment type="similarity">
    <text evidence="3 23">In the C-terminal section; belongs to the succinate/malate CoA ligase alpha subunit family.</text>
</comment>
<dbReference type="PROSITE" id="PS00399">
    <property type="entry name" value="SUCCINYL_COA_LIG_2"/>
    <property type="match status" value="1"/>
</dbReference>
<dbReference type="PIRSF" id="PIRSF036511">
    <property type="entry name" value="ATP_citrt_syn"/>
    <property type="match status" value="1"/>
</dbReference>
<evidence type="ECO:0000259" key="27">
    <source>
        <dbReference type="Pfam" id="PF24948"/>
    </source>
</evidence>
<evidence type="ECO:0000256" key="17">
    <source>
        <dbReference type="ARBA" id="ARBA00023098"/>
    </source>
</evidence>
<dbReference type="InterPro" id="IPR056749">
    <property type="entry name" value="Citrate_synth_N"/>
</dbReference>
<dbReference type="InterPro" id="IPR002020">
    <property type="entry name" value="Citrate_synthase"/>
</dbReference>
<dbReference type="GO" id="GO:0046872">
    <property type="term" value="F:metal ion binding"/>
    <property type="evidence" value="ECO:0007669"/>
    <property type="project" value="UniProtKB-KW"/>
</dbReference>
<dbReference type="PANTHER" id="PTHR23118:SF42">
    <property type="entry name" value="ATP-CITRATE SYNTHASE"/>
    <property type="match status" value="1"/>
</dbReference>
<dbReference type="Proteomes" id="UP000693970">
    <property type="component" value="Unassembled WGS sequence"/>
</dbReference>
<evidence type="ECO:0000256" key="4">
    <source>
        <dbReference type="ARBA" id="ARBA00010719"/>
    </source>
</evidence>
<dbReference type="Pfam" id="PF24948">
    <property type="entry name" value="Citrate_synth_N"/>
    <property type="match status" value="1"/>
</dbReference>
<evidence type="ECO:0000256" key="5">
    <source>
        <dbReference type="ARBA" id="ARBA00011881"/>
    </source>
</evidence>
<dbReference type="FunFam" id="3.40.50.261:FF:000004">
    <property type="entry name" value="ATP-citrate synthase subunit"/>
    <property type="match status" value="1"/>
</dbReference>
<dbReference type="Pfam" id="PF00285">
    <property type="entry name" value="Citrate_synt"/>
    <property type="match status" value="1"/>
</dbReference>
<dbReference type="InterPro" id="IPR003781">
    <property type="entry name" value="CoA-bd"/>
</dbReference>
<keyword evidence="17 23" id="KW-0443">Lipid metabolism</keyword>
<gene>
    <name evidence="28" type="ORF">IV203_025752</name>
</gene>
<dbReference type="CDD" id="cd06100">
    <property type="entry name" value="CCL_ACL-C"/>
    <property type="match status" value="1"/>
</dbReference>
<comment type="function">
    <text evidence="19">Catalyzes the formation of cytosolic acetyl-CoA, which is mainly used for the biosynthesis of fatty acids and sterols.</text>
</comment>
<evidence type="ECO:0000256" key="15">
    <source>
        <dbReference type="ARBA" id="ARBA00022843"/>
    </source>
</evidence>
<comment type="cofactor">
    <cofactor evidence="1">
        <name>Mg(2+)</name>
        <dbReference type="ChEBI" id="CHEBI:18420"/>
    </cofactor>
</comment>
<keyword evidence="11 23" id="KW-0479">Metal-binding</keyword>
<comment type="function">
    <text evidence="22">Catalyzes the cleavage of citrate into oxaloacetate and acetyl-CoA, the latter serving as common substrate in multiple biochemical reactions in protein, carbohydrate and lipid metabolism.</text>
</comment>
<evidence type="ECO:0000256" key="9">
    <source>
        <dbReference type="ARBA" id="ARBA00022553"/>
    </source>
</evidence>
<keyword evidence="9" id="KW-0597">Phosphoprotein</keyword>
<evidence type="ECO:0000256" key="12">
    <source>
        <dbReference type="ARBA" id="ARBA00022741"/>
    </source>
</evidence>
<sequence>MSAKAVREHHGKKLLARHVKEVSGGRHVVDDRSVLITPTTDFNEIALQEPWLLETQLVVKPDQLIKRRGKAGLVGIKLDWAQVQAWIGERMQTEIQVDSVEGELHTFIVEPFVPHESTDEYYICIQSDREGEEILFYSQGGVDVGDVDSKAKRLHINIQNDLSVTEIETAALLEGVPPERLESLASFVITLFQVYRMLNFTYMEINPIVFSRNADDGQEIIVPLDLAAKIDETAAFLNSSQWGHLDFPAPFGRKEFPEEAHIRELDAKTGASLKLTILNPQGRIWTMVAGGGASVVYADTISDLGFAHELANYGEYSGAPSMEHTYEYAKTLIGLMTKESNKEGKIFIIGGSIANFTDVAATFAGLIKAIKAYSDVLKQHNVKIWIRRAGPNYQEGLQMMRECSNLTGLDIKIYGPETHITAVVPLALGLEDPDDFPEFDDEAHVKKPATASKSSAGMPMKKLPSFHRQIADHEADHKVENFTAMTRCVVYGLMPQAVQGMLDFDFMCKRETPSVAAMIFPFSSNHYMKFYWGTDEILLPVYQSMEEAFRKHPEVSVVVNFASFRSVYDSVMEMLENYSEQIKTIAIIAEGVPESQTRKFNKVAMDKGVGIIGPATVGGIKPGCFRIGNTGGMLDNIVMCKLYRPGSVAYVSRSGGLSNELNNMISRNSDGVYEGVAIGGDRYPGSRFLDHLLRYNDNPSVHMLVLLGEVGGVDEYEICDALKSGRISKPLVAWCIGTCASKFSFEVQFGHAGALAKADMETSLAKNKALKEAGALVPDNFFEFGNVIKKTYDDLVAAGTLVPAPEVEAPKIPMDYQWAKRLGLVRKPAAFISSISDDRGDELKYSGMPISEVFEKDLGVGGVLGLLWFRRQLPPYVTKFIEMILMVTADHGPAVAGAHNSIVAARAGKDLVSSLASGLLTIGPRFGGALDDAAKMFTAASDAGEDAEEFVKSMRKQNKLIMGIGHRIKSLANPDKRVEIIKRYALENFSDNTILNFALAVEQFTTKKKANLILNVDGCIAVCFVDMLRSCGAFTKQEADEMIENGCLNGLFVLGRSIGFIGHFLDQKRLKQGLYRHPWDDISYLTEYER</sequence>
<feature type="domain" description="ATP-citrate synthase citrate-binding" evidence="26">
    <location>
        <begin position="253"/>
        <end position="429"/>
    </location>
</feature>
<evidence type="ECO:0000256" key="3">
    <source>
        <dbReference type="ARBA" id="ARBA00005899"/>
    </source>
</evidence>
<keyword evidence="10 23" id="KW-0808">Transferase</keyword>
<evidence type="ECO:0000256" key="6">
    <source>
        <dbReference type="ARBA" id="ARBA00022490"/>
    </source>
</evidence>
<evidence type="ECO:0000256" key="16">
    <source>
        <dbReference type="ARBA" id="ARBA00022990"/>
    </source>
</evidence>
<keyword evidence="14 23" id="KW-0460">Magnesium</keyword>
<dbReference type="FunFam" id="3.40.50.720:FF:000024">
    <property type="entry name" value="Probable ATP-citrate synthase"/>
    <property type="match status" value="1"/>
</dbReference>
<keyword evidence="29" id="KW-1185">Reference proteome</keyword>
<keyword evidence="16" id="KW-0007">Acetylation</keyword>
<dbReference type="FunFam" id="3.40.50.261:FF:000003">
    <property type="entry name" value="ATP-citrate synthase subunit"/>
    <property type="match status" value="1"/>
</dbReference>
<evidence type="ECO:0000259" key="25">
    <source>
        <dbReference type="Pfam" id="PF02629"/>
    </source>
</evidence>
<keyword evidence="15" id="KW-0832">Ubl conjugation</keyword>
<keyword evidence="7" id="KW-1017">Isopeptide bond</keyword>
<evidence type="ECO:0000256" key="20">
    <source>
        <dbReference type="ARBA" id="ARBA00060724"/>
    </source>
</evidence>
<evidence type="ECO:0000256" key="18">
    <source>
        <dbReference type="ARBA" id="ARBA00047593"/>
    </source>
</evidence>
<comment type="caution">
    <text evidence="28">The sequence shown here is derived from an EMBL/GenBank/DDBJ whole genome shotgun (WGS) entry which is preliminary data.</text>
</comment>
<keyword evidence="12 23" id="KW-0547">Nucleotide-binding</keyword>
<accession>A0A9K3LJE6</accession>
<dbReference type="Pfam" id="PF16114">
    <property type="entry name" value="Citrate_bind"/>
    <property type="match status" value="1"/>
</dbReference>
<feature type="domain" description="ATP-citrate synthase ATP-grasp" evidence="27">
    <location>
        <begin position="2"/>
        <end position="242"/>
    </location>
</feature>
<proteinExistence type="inferred from homology"/>
<feature type="domain" description="CoA-binding" evidence="25">
    <location>
        <begin position="485"/>
        <end position="591"/>
    </location>
</feature>
<dbReference type="GO" id="GO:0006085">
    <property type="term" value="P:acetyl-CoA biosynthetic process"/>
    <property type="evidence" value="ECO:0007669"/>
    <property type="project" value="TreeGrafter"/>
</dbReference>
<comment type="subunit">
    <text evidence="21">Composed of two subunits.</text>
</comment>
<comment type="subunit">
    <text evidence="5 23">Homotetramer.</text>
</comment>
<evidence type="ECO:0000256" key="1">
    <source>
        <dbReference type="ARBA" id="ARBA00001946"/>
    </source>
</evidence>
<keyword evidence="8 23" id="KW-0444">Lipid biosynthesis</keyword>
<evidence type="ECO:0000313" key="28">
    <source>
        <dbReference type="EMBL" id="KAG7362086.1"/>
    </source>
</evidence>
<evidence type="ECO:0000259" key="24">
    <source>
        <dbReference type="Pfam" id="PF00549"/>
    </source>
</evidence>
<evidence type="ECO:0000256" key="19">
    <source>
        <dbReference type="ARBA" id="ARBA00054002"/>
    </source>
</evidence>
<dbReference type="AlphaFoldDB" id="A0A9K3LJE6"/>
<organism evidence="28 29">
    <name type="scientific">Nitzschia inconspicua</name>
    <dbReference type="NCBI Taxonomy" id="303405"/>
    <lineage>
        <taxon>Eukaryota</taxon>
        <taxon>Sar</taxon>
        <taxon>Stramenopiles</taxon>
        <taxon>Ochrophyta</taxon>
        <taxon>Bacillariophyta</taxon>
        <taxon>Bacillariophyceae</taxon>
        <taxon>Bacillariophycidae</taxon>
        <taxon>Bacillariales</taxon>
        <taxon>Bacillariaceae</taxon>
        <taxon>Nitzschia</taxon>
    </lineage>
</organism>
<dbReference type="GO" id="GO:0005524">
    <property type="term" value="F:ATP binding"/>
    <property type="evidence" value="ECO:0007669"/>
    <property type="project" value="UniProtKB-KW"/>
</dbReference>
<evidence type="ECO:0000256" key="22">
    <source>
        <dbReference type="ARBA" id="ARBA00093367"/>
    </source>
</evidence>
<dbReference type="PANTHER" id="PTHR23118">
    <property type="entry name" value="ATP-CITRATE SYNTHASE"/>
    <property type="match status" value="1"/>
</dbReference>
<evidence type="ECO:0000256" key="10">
    <source>
        <dbReference type="ARBA" id="ARBA00022679"/>
    </source>
</evidence>
<dbReference type="InterPro" id="IPR033847">
    <property type="entry name" value="Citrt_syn/SCS-alpha_CS"/>
</dbReference>
<dbReference type="PROSITE" id="PS01216">
    <property type="entry name" value="SUCCINYL_COA_LIG_1"/>
    <property type="match status" value="1"/>
</dbReference>
<evidence type="ECO:0000313" key="29">
    <source>
        <dbReference type="Proteomes" id="UP000693970"/>
    </source>
</evidence>
<dbReference type="InterPro" id="IPR017440">
    <property type="entry name" value="Cit_synth/succinyl-CoA_lig_AS"/>
</dbReference>
<comment type="similarity">
    <text evidence="20">Belongs to the succinate/malate CoA ligase alpha subunit family.</text>
</comment>
<dbReference type="GO" id="GO:0005829">
    <property type="term" value="C:cytosol"/>
    <property type="evidence" value="ECO:0007669"/>
    <property type="project" value="TreeGrafter"/>
</dbReference>
<evidence type="ECO:0000256" key="14">
    <source>
        <dbReference type="ARBA" id="ARBA00022842"/>
    </source>
</evidence>
<reference evidence="28" key="2">
    <citation type="submission" date="2021-04" db="EMBL/GenBank/DDBJ databases">
        <authorList>
            <person name="Podell S."/>
        </authorList>
    </citation>
    <scope>NUCLEOTIDE SEQUENCE</scope>
    <source>
        <strain evidence="28">Hildebrandi</strain>
    </source>
</reference>
<evidence type="ECO:0000256" key="21">
    <source>
        <dbReference type="ARBA" id="ARBA00062455"/>
    </source>
</evidence>
<dbReference type="OrthoDB" id="3261737at2759"/>
<dbReference type="Pfam" id="PF02629">
    <property type="entry name" value="CoA_binding"/>
    <property type="match status" value="1"/>
</dbReference>
<dbReference type="GO" id="GO:0003878">
    <property type="term" value="F:ATP citrate synthase activity"/>
    <property type="evidence" value="ECO:0007669"/>
    <property type="project" value="UniProtKB-EC"/>
</dbReference>
<dbReference type="GO" id="GO:0006633">
    <property type="term" value="P:fatty acid biosynthetic process"/>
    <property type="evidence" value="ECO:0007669"/>
    <property type="project" value="TreeGrafter"/>
</dbReference>